<comment type="caution">
    <text evidence="2">The sequence shown here is derived from an EMBL/GenBank/DDBJ whole genome shotgun (WGS) entry which is preliminary data.</text>
</comment>
<feature type="region of interest" description="Disordered" evidence="1">
    <location>
        <begin position="736"/>
        <end position="799"/>
    </location>
</feature>
<protein>
    <submittedName>
        <fullName evidence="2">Uncharacterized protein</fullName>
    </submittedName>
</protein>
<feature type="region of interest" description="Disordered" evidence="1">
    <location>
        <begin position="187"/>
        <end position="251"/>
    </location>
</feature>
<feature type="compositionally biased region" description="Acidic residues" evidence="1">
    <location>
        <begin position="780"/>
        <end position="792"/>
    </location>
</feature>
<dbReference type="Proteomes" id="UP001610335">
    <property type="component" value="Unassembled WGS sequence"/>
</dbReference>
<evidence type="ECO:0000313" key="3">
    <source>
        <dbReference type="Proteomes" id="UP001610335"/>
    </source>
</evidence>
<sequence>MGFFFCPWLRYRKPSVSSDLSSYHLDRIGSSFPVNGPPEGISSSIDEQNQFDRHSSSSGGLSGRFRRRFSRDAKDLYQRPKRLERGPKVPFLHFVSKHPAVQAAPVASCDLGGSLMSERGYDSDAQCIATPKHPIYTTEHPAIRAKNGMAMSPRRPPAPPPLREPDMEPSREQAFGPTVENRIVANEQPSYGGEGGESQLSWRPRDHEHRAPQTFRESPSSFRNVDLGSPRGKPLSPCPSVGRARAQERPAPASIVRVQEMHRRPPVPTIGSYEDSTGQRAGHGHDTGGFSYPGHYLAQQHTYTTSADSLMGYPPQLSVRKRHQRPRRDMTLDEQPVQLGEMNIPRMLASSTSTTNMMPHNHPFDDNQSTSNAGTWNANRYQGLNHQMAMSPVWDAPERPAPQPPGVQESRSLYGYDNNFNDYSQGLSGNVPIRPHVQPDIPFQTEETQNSNAENASASEICAADESNTLRSKFTEKFGSDRSVGGAGPEPHRGDNVVSPRKISIGWMSEGRRVGYGYTLVPPDNMSEGHEQTHGGLVLPRGCGSLRDSPKGSLAGKSTEHAGRHTLPHTGKSSQGRSKPSDSGFDISGILQKLNLPRWTGANFGPRTSNASDAGSCDSGGSLFGILTNRKKNREGVVGSSVEADNPWEFCSWVHPVPSSNGQQAPQSTVGSRDYAEAQLIEKLATLRRRGGAWATKRKVSEIARNLEKRAVARLAASTEHHPVVQRTATRVLRLRGPGSKERPRRMHDNAPIYSTDQFDGHHEPQKPSVKPSERASSDTSEDWDSLYEECLEERSIPE</sequence>
<gene>
    <name evidence="2" type="ORF">BDW59DRAFT_79456</name>
</gene>
<organism evidence="2 3">
    <name type="scientific">Aspergillus cavernicola</name>
    <dbReference type="NCBI Taxonomy" id="176166"/>
    <lineage>
        <taxon>Eukaryota</taxon>
        <taxon>Fungi</taxon>
        <taxon>Dikarya</taxon>
        <taxon>Ascomycota</taxon>
        <taxon>Pezizomycotina</taxon>
        <taxon>Eurotiomycetes</taxon>
        <taxon>Eurotiomycetidae</taxon>
        <taxon>Eurotiales</taxon>
        <taxon>Aspergillaceae</taxon>
        <taxon>Aspergillus</taxon>
        <taxon>Aspergillus subgen. Nidulantes</taxon>
    </lineage>
</organism>
<name>A0ABR4J0A0_9EURO</name>
<evidence type="ECO:0000256" key="1">
    <source>
        <dbReference type="SAM" id="MobiDB-lite"/>
    </source>
</evidence>
<feature type="region of interest" description="Disordered" evidence="1">
    <location>
        <begin position="525"/>
        <end position="587"/>
    </location>
</feature>
<feature type="region of interest" description="Disordered" evidence="1">
    <location>
        <begin position="36"/>
        <end position="64"/>
    </location>
</feature>
<dbReference type="EMBL" id="JBFXLS010000004">
    <property type="protein sequence ID" value="KAL2833419.1"/>
    <property type="molecule type" value="Genomic_DNA"/>
</dbReference>
<feature type="region of interest" description="Disordered" evidence="1">
    <location>
        <begin position="148"/>
        <end position="172"/>
    </location>
</feature>
<evidence type="ECO:0000313" key="2">
    <source>
        <dbReference type="EMBL" id="KAL2833419.1"/>
    </source>
</evidence>
<proteinExistence type="predicted"/>
<reference evidence="2 3" key="1">
    <citation type="submission" date="2024-07" db="EMBL/GenBank/DDBJ databases">
        <title>Section-level genome sequencing and comparative genomics of Aspergillus sections Usti and Cavernicolus.</title>
        <authorList>
            <consortium name="Lawrence Berkeley National Laboratory"/>
            <person name="Nybo J.L."/>
            <person name="Vesth T.C."/>
            <person name="Theobald S."/>
            <person name="Frisvad J.C."/>
            <person name="Larsen T.O."/>
            <person name="Kjaerboelling I."/>
            <person name="Rothschild-Mancinelli K."/>
            <person name="Lyhne E.K."/>
            <person name="Kogle M.E."/>
            <person name="Barry K."/>
            <person name="Clum A."/>
            <person name="Na H."/>
            <person name="Ledsgaard L."/>
            <person name="Lin J."/>
            <person name="Lipzen A."/>
            <person name="Kuo A."/>
            <person name="Riley R."/>
            <person name="Mondo S."/>
            <person name="LaButti K."/>
            <person name="Haridas S."/>
            <person name="Pangalinan J."/>
            <person name="Salamov A.A."/>
            <person name="Simmons B.A."/>
            <person name="Magnuson J.K."/>
            <person name="Chen J."/>
            <person name="Drula E."/>
            <person name="Henrissat B."/>
            <person name="Wiebenga A."/>
            <person name="Lubbers R.J."/>
            <person name="Gomes A.C."/>
            <person name="Makela M.R."/>
            <person name="Stajich J."/>
            <person name="Grigoriev I.V."/>
            <person name="Mortensen U.H."/>
            <person name="De vries R.P."/>
            <person name="Baker S.E."/>
            <person name="Andersen M.R."/>
        </authorList>
    </citation>
    <scope>NUCLEOTIDE SEQUENCE [LARGE SCALE GENOMIC DNA]</scope>
    <source>
        <strain evidence="2 3">CBS 600.67</strain>
    </source>
</reference>
<accession>A0ABR4J0A0</accession>
<keyword evidence="3" id="KW-1185">Reference proteome</keyword>
<feature type="compositionally biased region" description="Basic and acidic residues" evidence="1">
    <location>
        <begin position="759"/>
        <end position="777"/>
    </location>
</feature>
<feature type="region of interest" description="Disordered" evidence="1">
    <location>
        <begin position="479"/>
        <end position="498"/>
    </location>
</feature>